<evidence type="ECO:0000313" key="6">
    <source>
        <dbReference type="WBParaSite" id="SMUV_0000698101-mRNA-1"/>
    </source>
</evidence>
<name>A0A158R5J2_9BILA</name>
<dbReference type="Gene3D" id="3.50.50.60">
    <property type="entry name" value="FAD/NAD(P)-binding domain"/>
    <property type="match status" value="1"/>
</dbReference>
<dbReference type="PANTHER" id="PTHR13847">
    <property type="entry name" value="SARCOSINE DEHYDROGENASE-RELATED"/>
    <property type="match status" value="1"/>
</dbReference>
<dbReference type="GO" id="GO:0032981">
    <property type="term" value="P:mitochondrial respiratory chain complex I assembly"/>
    <property type="evidence" value="ECO:0007669"/>
    <property type="project" value="TreeGrafter"/>
</dbReference>
<keyword evidence="1" id="KW-0560">Oxidoreductase</keyword>
<dbReference type="SUPFAM" id="SSF51905">
    <property type="entry name" value="FAD/NAD(P)-binding domain"/>
    <property type="match status" value="1"/>
</dbReference>
<protein>
    <recommendedName>
        <fullName evidence="2">FAD-dependent oxidoreductase domain-containing protein 1</fullName>
    </recommendedName>
</protein>
<dbReference type="Proteomes" id="UP000046393">
    <property type="component" value="Unplaced"/>
</dbReference>
<dbReference type="Pfam" id="PF01266">
    <property type="entry name" value="DAO"/>
    <property type="match status" value="1"/>
</dbReference>
<dbReference type="GO" id="GO:0005739">
    <property type="term" value="C:mitochondrion"/>
    <property type="evidence" value="ECO:0007669"/>
    <property type="project" value="GOC"/>
</dbReference>
<comment type="function">
    <text evidence="3">Required for the assembly of the mitochondrial membrane respiratory chain NADH dehydrogenase (Complex I). Involved in mid-late stages of complex I assembly.</text>
</comment>
<dbReference type="InterPro" id="IPR006076">
    <property type="entry name" value="FAD-dep_OxRdtase"/>
</dbReference>
<dbReference type="InterPro" id="IPR036188">
    <property type="entry name" value="FAD/NAD-bd_sf"/>
</dbReference>
<dbReference type="STRING" id="451379.A0A158R5J2"/>
<evidence type="ECO:0000259" key="4">
    <source>
        <dbReference type="Pfam" id="PF01266"/>
    </source>
</evidence>
<sequence>MKRILESSQLLRSLTFFHTSSSFRWQDFENERHYEPGEDVRKRVWHALTYDFRRWKRRYKEARYDAFRRRYVVAHMKRAPIDNELFPYRTEVLIIGGGLTGSSIAYWIKQAYRDEDFKVTVVENNDKFDKSSTMLSYGGISQQFSIPEHIEMSMFTAEFLRHSGEHLRILDNDPPDISFFPMGYMHLACNEAEAEKMKECWKLQVGKGVRVALHNRDELRQRFPFMNFDDVLLGTYGLENEGCIDSWQLLSAIREKNLTLGVQYLKGEVEGFMYRYDGQEVHGFEPAEVADEVLMSKRKLIGAYVRPQMTDASARPIRFHFVVNAAGPWAREVAEMAHIGKGKGLLSVKLPVVPRKRTAYVIHAPEAPALGLPAFVDPSGVFCIQEEAGNTFICGKTPKSLEEDRKIDHSNLDIDYDYFYNEVWPLLILNVFCVQTAIKNAWARYEDVNLYDNAPVIGEHLLHKNYLIACGFGERGIQHSIAAARGICEKIYEYAFITINLRKFDMRRFISGRKLEEITFV</sequence>
<dbReference type="PANTHER" id="PTHR13847:SF287">
    <property type="entry name" value="FAD-DEPENDENT OXIDOREDUCTASE DOMAIN-CONTAINING PROTEIN 1"/>
    <property type="match status" value="1"/>
</dbReference>
<evidence type="ECO:0000256" key="3">
    <source>
        <dbReference type="ARBA" id="ARBA00046185"/>
    </source>
</evidence>
<organism evidence="5 6">
    <name type="scientific">Syphacia muris</name>
    <dbReference type="NCBI Taxonomy" id="451379"/>
    <lineage>
        <taxon>Eukaryota</taxon>
        <taxon>Metazoa</taxon>
        <taxon>Ecdysozoa</taxon>
        <taxon>Nematoda</taxon>
        <taxon>Chromadorea</taxon>
        <taxon>Rhabditida</taxon>
        <taxon>Spirurina</taxon>
        <taxon>Oxyuridomorpha</taxon>
        <taxon>Oxyuroidea</taxon>
        <taxon>Oxyuridae</taxon>
        <taxon>Syphacia</taxon>
    </lineage>
</organism>
<dbReference type="WBParaSite" id="SMUV_0000698101-mRNA-1">
    <property type="protein sequence ID" value="SMUV_0000698101-mRNA-1"/>
    <property type="gene ID" value="SMUV_0000698101"/>
</dbReference>
<proteinExistence type="predicted"/>
<accession>A0A158R5J2</accession>
<dbReference type="GO" id="GO:0016491">
    <property type="term" value="F:oxidoreductase activity"/>
    <property type="evidence" value="ECO:0007669"/>
    <property type="project" value="UniProtKB-KW"/>
</dbReference>
<dbReference type="Gene3D" id="3.30.9.10">
    <property type="entry name" value="D-Amino Acid Oxidase, subunit A, domain 2"/>
    <property type="match status" value="1"/>
</dbReference>
<keyword evidence="5" id="KW-1185">Reference proteome</keyword>
<evidence type="ECO:0000256" key="2">
    <source>
        <dbReference type="ARBA" id="ARBA00039785"/>
    </source>
</evidence>
<reference evidence="6" key="1">
    <citation type="submission" date="2016-04" db="UniProtKB">
        <authorList>
            <consortium name="WormBaseParasite"/>
        </authorList>
    </citation>
    <scope>IDENTIFICATION</scope>
</reference>
<evidence type="ECO:0000256" key="1">
    <source>
        <dbReference type="ARBA" id="ARBA00023002"/>
    </source>
</evidence>
<dbReference type="AlphaFoldDB" id="A0A158R5J2"/>
<evidence type="ECO:0000313" key="5">
    <source>
        <dbReference type="Proteomes" id="UP000046393"/>
    </source>
</evidence>
<feature type="domain" description="FAD dependent oxidoreductase" evidence="4">
    <location>
        <begin position="92"/>
        <end position="488"/>
    </location>
</feature>